<dbReference type="RefSeq" id="WP_394849725.1">
    <property type="nucleotide sequence ID" value="NZ_CP089982.1"/>
</dbReference>
<gene>
    <name evidence="1" type="ORF">LZC95_20010</name>
</gene>
<proteinExistence type="predicted"/>
<organism evidence="1 2">
    <name type="scientific">Pendulispora brunnea</name>
    <dbReference type="NCBI Taxonomy" id="2905690"/>
    <lineage>
        <taxon>Bacteria</taxon>
        <taxon>Pseudomonadati</taxon>
        <taxon>Myxococcota</taxon>
        <taxon>Myxococcia</taxon>
        <taxon>Myxococcales</taxon>
        <taxon>Sorangiineae</taxon>
        <taxon>Pendulisporaceae</taxon>
        <taxon>Pendulispora</taxon>
    </lineage>
</organism>
<evidence type="ECO:0000313" key="1">
    <source>
        <dbReference type="EMBL" id="WXA99095.1"/>
    </source>
</evidence>
<keyword evidence="2" id="KW-1185">Reference proteome</keyword>
<dbReference type="Proteomes" id="UP001379533">
    <property type="component" value="Chromosome"/>
</dbReference>
<sequence length="60" mass="6529">MDSGLDIALGILEGLVKLVPEFGDWLAVVTHGKSDPVTQRVRDILPEESLSAAARRELED</sequence>
<accession>A0ABZ2KPW1</accession>
<name>A0ABZ2KPW1_9BACT</name>
<reference evidence="1 2" key="1">
    <citation type="submission" date="2021-12" db="EMBL/GenBank/DDBJ databases">
        <title>Discovery of the Pendulisporaceae a myxobacterial family with distinct sporulation behavior and unique specialized metabolism.</title>
        <authorList>
            <person name="Garcia R."/>
            <person name="Popoff A."/>
            <person name="Bader C.D."/>
            <person name="Loehr J."/>
            <person name="Walesch S."/>
            <person name="Walt C."/>
            <person name="Boldt J."/>
            <person name="Bunk B."/>
            <person name="Haeckl F.J.F.P.J."/>
            <person name="Gunesch A.P."/>
            <person name="Birkelbach J."/>
            <person name="Nuebel U."/>
            <person name="Pietschmann T."/>
            <person name="Bach T."/>
            <person name="Mueller R."/>
        </authorList>
    </citation>
    <scope>NUCLEOTIDE SEQUENCE [LARGE SCALE GENOMIC DNA]</scope>
    <source>
        <strain evidence="1 2">MSr12523</strain>
    </source>
</reference>
<evidence type="ECO:0000313" key="2">
    <source>
        <dbReference type="Proteomes" id="UP001379533"/>
    </source>
</evidence>
<dbReference type="EMBL" id="CP089982">
    <property type="protein sequence ID" value="WXA99095.1"/>
    <property type="molecule type" value="Genomic_DNA"/>
</dbReference>
<protein>
    <submittedName>
        <fullName evidence="1">Uncharacterized protein</fullName>
    </submittedName>
</protein>